<proteinExistence type="predicted"/>
<organism evidence="2 3">
    <name type="scientific">Streptacidiphilus monticola</name>
    <dbReference type="NCBI Taxonomy" id="2161674"/>
    <lineage>
        <taxon>Bacteria</taxon>
        <taxon>Bacillati</taxon>
        <taxon>Actinomycetota</taxon>
        <taxon>Actinomycetes</taxon>
        <taxon>Kitasatosporales</taxon>
        <taxon>Streptomycetaceae</taxon>
        <taxon>Streptacidiphilus</taxon>
    </lineage>
</organism>
<evidence type="ECO:0000313" key="2">
    <source>
        <dbReference type="EMBL" id="MFC5910239.1"/>
    </source>
</evidence>
<feature type="transmembrane region" description="Helical" evidence="1">
    <location>
        <begin position="6"/>
        <end position="27"/>
    </location>
</feature>
<keyword evidence="1" id="KW-1133">Transmembrane helix</keyword>
<reference evidence="3" key="1">
    <citation type="journal article" date="2019" name="Int. J. Syst. Evol. Microbiol.">
        <title>The Global Catalogue of Microorganisms (GCM) 10K type strain sequencing project: providing services to taxonomists for standard genome sequencing and annotation.</title>
        <authorList>
            <consortium name="The Broad Institute Genomics Platform"/>
            <consortium name="The Broad Institute Genome Sequencing Center for Infectious Disease"/>
            <person name="Wu L."/>
            <person name="Ma J."/>
        </authorList>
    </citation>
    <scope>NUCLEOTIDE SEQUENCE [LARGE SCALE GENOMIC DNA]</scope>
    <source>
        <strain evidence="3">JCM 4816</strain>
    </source>
</reference>
<evidence type="ECO:0000313" key="3">
    <source>
        <dbReference type="Proteomes" id="UP001596174"/>
    </source>
</evidence>
<comment type="caution">
    <text evidence="2">The sequence shown here is derived from an EMBL/GenBank/DDBJ whole genome shotgun (WGS) entry which is preliminary data.</text>
</comment>
<keyword evidence="3" id="KW-1185">Reference proteome</keyword>
<evidence type="ECO:0000256" key="1">
    <source>
        <dbReference type="SAM" id="Phobius"/>
    </source>
</evidence>
<sequence>MQTSDWIALGGLAVAVAAFIVPTVISLKAKRTAEEANGLSQSANATAERALRESIRSRIDSAAPTLSVSAGPVSWPPLRFNTADAFAPGQPWPPQQEFNTTADAGTLIGLRATLTIRNGGVGCEVTVNGDLERQPGQLAPQPLGETFWMGAGEVKEVVMEGYRPLEEWIAMTENSNDEDAGPNGPIAVTVGYRDNRDEGMTADISVRLPCTGLLQHPSKAGTWHFAPSLARGDGHDRAKVGVHPEERLYWASKRQNLRLEA</sequence>
<keyword evidence="1" id="KW-0472">Membrane</keyword>
<gene>
    <name evidence="2" type="ORF">ACFP3V_23835</name>
</gene>
<dbReference type="RefSeq" id="WP_380587048.1">
    <property type="nucleotide sequence ID" value="NZ_JBHSQJ010000104.1"/>
</dbReference>
<accession>A0ABW1G6N8</accession>
<dbReference type="Proteomes" id="UP001596174">
    <property type="component" value="Unassembled WGS sequence"/>
</dbReference>
<protein>
    <submittedName>
        <fullName evidence="2">Uncharacterized protein</fullName>
    </submittedName>
</protein>
<name>A0ABW1G6N8_9ACTN</name>
<keyword evidence="1" id="KW-0812">Transmembrane</keyword>
<dbReference type="EMBL" id="JBHSQJ010000104">
    <property type="protein sequence ID" value="MFC5910239.1"/>
    <property type="molecule type" value="Genomic_DNA"/>
</dbReference>